<gene>
    <name evidence="1" type="ORF">CBQ26_01230</name>
</gene>
<proteinExistence type="predicted"/>
<dbReference type="AlphaFoldDB" id="A0A246BSW1"/>
<sequence length="71" mass="7579">MTALPTRARLGVPTRRPDPLARLRALLRAALHPDAQATHDRQQARAALHAEAHHAALLRAQLGGTPSGGRP</sequence>
<comment type="caution">
    <text evidence="1">The sequence shown here is derived from an EMBL/GenBank/DDBJ whole genome shotgun (WGS) entry which is preliminary data.</text>
</comment>
<name>A0A246BSW1_9DEIO</name>
<evidence type="ECO:0000313" key="2">
    <source>
        <dbReference type="Proteomes" id="UP000197208"/>
    </source>
</evidence>
<protein>
    <submittedName>
        <fullName evidence="1">Uncharacterized protein</fullName>
    </submittedName>
</protein>
<reference evidence="1 2" key="1">
    <citation type="submission" date="2017-05" db="EMBL/GenBank/DDBJ databases">
        <title>De novo genome assembly of Deniococcus indicus strain DR1.</title>
        <authorList>
            <person name="Chauhan D."/>
            <person name="Yennamalli R.M."/>
            <person name="Priyadarshini R."/>
        </authorList>
    </citation>
    <scope>NUCLEOTIDE SEQUENCE [LARGE SCALE GENOMIC DNA]</scope>
    <source>
        <strain evidence="1 2">DR1</strain>
    </source>
</reference>
<keyword evidence="2" id="KW-1185">Reference proteome</keyword>
<dbReference type="EMBL" id="NHMK01000005">
    <property type="protein sequence ID" value="OWL98754.1"/>
    <property type="molecule type" value="Genomic_DNA"/>
</dbReference>
<evidence type="ECO:0000313" key="1">
    <source>
        <dbReference type="EMBL" id="OWL98754.1"/>
    </source>
</evidence>
<dbReference type="RefSeq" id="WP_088246791.1">
    <property type="nucleotide sequence ID" value="NZ_BNAM01000024.1"/>
</dbReference>
<dbReference type="Proteomes" id="UP000197208">
    <property type="component" value="Unassembled WGS sequence"/>
</dbReference>
<organism evidence="1 2">
    <name type="scientific">Deinococcus indicus</name>
    <dbReference type="NCBI Taxonomy" id="223556"/>
    <lineage>
        <taxon>Bacteria</taxon>
        <taxon>Thermotogati</taxon>
        <taxon>Deinococcota</taxon>
        <taxon>Deinococci</taxon>
        <taxon>Deinococcales</taxon>
        <taxon>Deinococcaceae</taxon>
        <taxon>Deinococcus</taxon>
    </lineage>
</organism>
<accession>A0A246BSW1</accession>